<dbReference type="PANTHER" id="PTHR46391">
    <property type="entry name" value="BASIC LEUCINE ZIPPER 34"/>
    <property type="match status" value="1"/>
</dbReference>
<keyword evidence="4" id="KW-0539">Nucleus</keyword>
<evidence type="ECO:0000256" key="3">
    <source>
        <dbReference type="ARBA" id="ARBA00023163"/>
    </source>
</evidence>
<dbReference type="InterPro" id="IPR046347">
    <property type="entry name" value="bZIP_sf"/>
</dbReference>
<keyword evidence="7" id="KW-1185">Reference proteome</keyword>
<name>A0AAD9XB78_9ROSI</name>
<dbReference type="GO" id="GO:0003700">
    <property type="term" value="F:DNA-binding transcription factor activity"/>
    <property type="evidence" value="ECO:0007669"/>
    <property type="project" value="InterPro"/>
</dbReference>
<dbReference type="SMART" id="SM00338">
    <property type="entry name" value="BRLZ"/>
    <property type="match status" value="1"/>
</dbReference>
<dbReference type="GO" id="GO:0003677">
    <property type="term" value="F:DNA binding"/>
    <property type="evidence" value="ECO:0007669"/>
    <property type="project" value="TreeGrafter"/>
</dbReference>
<keyword evidence="2" id="KW-0805">Transcription regulation</keyword>
<feature type="domain" description="BZIP" evidence="5">
    <location>
        <begin position="40"/>
        <end position="55"/>
    </location>
</feature>
<comment type="caution">
    <text evidence="6">The sequence shown here is derived from an EMBL/GenBank/DDBJ whole genome shotgun (WGS) entry which is preliminary data.</text>
</comment>
<dbReference type="InterPro" id="IPR052483">
    <property type="entry name" value="bZIP_transcription_regulators"/>
</dbReference>
<sequence length="115" mass="13506">MKMGCCGGERFNPECSIESFNRGPNPVPEASQMETEKLMKRMKSNREASRRSRLRKKQHVEQLERSIRFAEMDLAMISPLIIYYQNCNKRLEIENNEMRKRLVAADRIGQGLRGW</sequence>
<dbReference type="PROSITE" id="PS00036">
    <property type="entry name" value="BZIP_BASIC"/>
    <property type="match status" value="1"/>
</dbReference>
<dbReference type="InterPro" id="IPR004827">
    <property type="entry name" value="bZIP"/>
</dbReference>
<dbReference type="GO" id="GO:0045893">
    <property type="term" value="P:positive regulation of DNA-templated transcription"/>
    <property type="evidence" value="ECO:0007669"/>
    <property type="project" value="TreeGrafter"/>
</dbReference>
<organism evidence="6 7">
    <name type="scientific">Dipteronia dyeriana</name>
    <dbReference type="NCBI Taxonomy" id="168575"/>
    <lineage>
        <taxon>Eukaryota</taxon>
        <taxon>Viridiplantae</taxon>
        <taxon>Streptophyta</taxon>
        <taxon>Embryophyta</taxon>
        <taxon>Tracheophyta</taxon>
        <taxon>Spermatophyta</taxon>
        <taxon>Magnoliopsida</taxon>
        <taxon>eudicotyledons</taxon>
        <taxon>Gunneridae</taxon>
        <taxon>Pentapetalae</taxon>
        <taxon>rosids</taxon>
        <taxon>malvids</taxon>
        <taxon>Sapindales</taxon>
        <taxon>Sapindaceae</taxon>
        <taxon>Hippocastanoideae</taxon>
        <taxon>Acereae</taxon>
        <taxon>Dipteronia</taxon>
    </lineage>
</organism>
<evidence type="ECO:0000313" key="7">
    <source>
        <dbReference type="Proteomes" id="UP001280121"/>
    </source>
</evidence>
<reference evidence="6" key="1">
    <citation type="journal article" date="2023" name="Plant J.">
        <title>Genome sequences and population genomics provide insights into the demographic history, inbreeding, and mutation load of two 'living fossil' tree species of Dipteronia.</title>
        <authorList>
            <person name="Feng Y."/>
            <person name="Comes H.P."/>
            <person name="Chen J."/>
            <person name="Zhu S."/>
            <person name="Lu R."/>
            <person name="Zhang X."/>
            <person name="Li P."/>
            <person name="Qiu J."/>
            <person name="Olsen K.M."/>
            <person name="Qiu Y."/>
        </authorList>
    </citation>
    <scope>NUCLEOTIDE SEQUENCE</scope>
    <source>
        <strain evidence="6">KIB01</strain>
    </source>
</reference>
<accession>A0AAD9XB78</accession>
<dbReference type="SUPFAM" id="SSF57959">
    <property type="entry name" value="Leucine zipper domain"/>
    <property type="match status" value="1"/>
</dbReference>
<proteinExistence type="predicted"/>
<dbReference type="PANTHER" id="PTHR46391:SF11">
    <property type="entry name" value="BASIC LEUCINE ZIPPER 19-LIKE ISOFORM X1"/>
    <property type="match status" value="1"/>
</dbReference>
<dbReference type="AlphaFoldDB" id="A0AAD9XB78"/>
<gene>
    <name evidence="6" type="ORF">Ddye_009159</name>
</gene>
<evidence type="ECO:0000256" key="2">
    <source>
        <dbReference type="ARBA" id="ARBA00023015"/>
    </source>
</evidence>
<evidence type="ECO:0000313" key="6">
    <source>
        <dbReference type="EMBL" id="KAK2656107.1"/>
    </source>
</evidence>
<dbReference type="EMBL" id="JANJYI010000003">
    <property type="protein sequence ID" value="KAK2656107.1"/>
    <property type="molecule type" value="Genomic_DNA"/>
</dbReference>
<keyword evidence="3" id="KW-0804">Transcription</keyword>
<evidence type="ECO:0000259" key="5">
    <source>
        <dbReference type="PROSITE" id="PS00036"/>
    </source>
</evidence>
<dbReference type="Gene3D" id="1.20.5.170">
    <property type="match status" value="1"/>
</dbReference>
<evidence type="ECO:0000256" key="4">
    <source>
        <dbReference type="ARBA" id="ARBA00023242"/>
    </source>
</evidence>
<dbReference type="Proteomes" id="UP001280121">
    <property type="component" value="Unassembled WGS sequence"/>
</dbReference>
<evidence type="ECO:0000256" key="1">
    <source>
        <dbReference type="ARBA" id="ARBA00004123"/>
    </source>
</evidence>
<dbReference type="GO" id="GO:0005634">
    <property type="term" value="C:nucleus"/>
    <property type="evidence" value="ECO:0007669"/>
    <property type="project" value="UniProtKB-SubCell"/>
</dbReference>
<dbReference type="Pfam" id="PF00170">
    <property type="entry name" value="bZIP_1"/>
    <property type="match status" value="1"/>
</dbReference>
<comment type="subcellular location">
    <subcellularLocation>
        <location evidence="1">Nucleus</location>
    </subcellularLocation>
</comment>
<protein>
    <recommendedName>
        <fullName evidence="5">BZIP domain-containing protein</fullName>
    </recommendedName>
</protein>